<dbReference type="InterPro" id="IPR016181">
    <property type="entry name" value="Acyl_CoA_acyltransferase"/>
</dbReference>
<sequence>MLQVSPVNDRNELRQFIRLPWSIYSDDPAWVPPLILERKEHLSPHNPYFEHARYQSWMAYRDGTAVGRISAQIDQLHLDQYQEKEGFFGMIEAEDNTETFTALFTTAEAWLRDHGMRRVLGPYNLSINQEPGLLVDGFDTPPCVMMGHARPYYGARIEENGYQKAKDLYAYIIDGNFEASAAMQAIVKRAKRRVTIRSFRKSNFEEDLKIIEDIY</sequence>
<dbReference type="AlphaFoldDB" id="X1H671"/>
<dbReference type="SUPFAM" id="SSF55729">
    <property type="entry name" value="Acyl-CoA N-acyltransferases (Nat)"/>
    <property type="match status" value="1"/>
</dbReference>
<comment type="caution">
    <text evidence="1">The sequence shown here is derived from an EMBL/GenBank/DDBJ whole genome shotgun (WGS) entry which is preliminary data.</text>
</comment>
<feature type="non-terminal residue" evidence="1">
    <location>
        <position position="215"/>
    </location>
</feature>
<evidence type="ECO:0008006" key="2">
    <source>
        <dbReference type="Google" id="ProtNLM"/>
    </source>
</evidence>
<gene>
    <name evidence="1" type="ORF">S03H2_42743</name>
</gene>
<evidence type="ECO:0000313" key="1">
    <source>
        <dbReference type="EMBL" id="GAH64887.1"/>
    </source>
</evidence>
<dbReference type="PANTHER" id="PTHR41368">
    <property type="entry name" value="PROTEIN YGHO"/>
    <property type="match status" value="1"/>
</dbReference>
<reference evidence="1" key="1">
    <citation type="journal article" date="2014" name="Front. Microbiol.">
        <title>High frequency of phylogenetically diverse reductive dehalogenase-homologous genes in deep subseafloor sedimentary metagenomes.</title>
        <authorList>
            <person name="Kawai M."/>
            <person name="Futagami T."/>
            <person name="Toyoda A."/>
            <person name="Takaki Y."/>
            <person name="Nishi S."/>
            <person name="Hori S."/>
            <person name="Arai W."/>
            <person name="Tsubouchi T."/>
            <person name="Morono Y."/>
            <person name="Uchiyama I."/>
            <person name="Ito T."/>
            <person name="Fujiyama A."/>
            <person name="Inagaki F."/>
            <person name="Takami H."/>
        </authorList>
    </citation>
    <scope>NUCLEOTIDE SEQUENCE</scope>
    <source>
        <strain evidence="1">Expedition CK06-06</strain>
    </source>
</reference>
<proteinExistence type="predicted"/>
<dbReference type="InterPro" id="IPR039968">
    <property type="entry name" value="BcerS-like"/>
</dbReference>
<dbReference type="PANTHER" id="PTHR41368:SF1">
    <property type="entry name" value="PROTEIN YGHO"/>
    <property type="match status" value="1"/>
</dbReference>
<accession>X1H671</accession>
<name>X1H671_9ZZZZ</name>
<dbReference type="EMBL" id="BARU01026624">
    <property type="protein sequence ID" value="GAH64887.1"/>
    <property type="molecule type" value="Genomic_DNA"/>
</dbReference>
<protein>
    <recommendedName>
        <fullName evidence="2">N-acetyltransferase domain-containing protein</fullName>
    </recommendedName>
</protein>
<organism evidence="1">
    <name type="scientific">marine sediment metagenome</name>
    <dbReference type="NCBI Taxonomy" id="412755"/>
    <lineage>
        <taxon>unclassified sequences</taxon>
        <taxon>metagenomes</taxon>
        <taxon>ecological metagenomes</taxon>
    </lineage>
</organism>